<reference evidence="6" key="1">
    <citation type="journal article" date="2020" name="mSystems">
        <title>Genome- and Community-Level Interaction Insights into Carbon Utilization and Element Cycling Functions of Hydrothermarchaeota in Hydrothermal Sediment.</title>
        <authorList>
            <person name="Zhou Z."/>
            <person name="Liu Y."/>
            <person name="Xu W."/>
            <person name="Pan J."/>
            <person name="Luo Z.H."/>
            <person name="Li M."/>
        </authorList>
    </citation>
    <scope>NUCLEOTIDE SEQUENCE [LARGE SCALE GENOMIC DNA]</scope>
    <source>
        <strain evidence="6">HyVt-505</strain>
    </source>
</reference>
<dbReference type="HAMAP" id="MF_01914">
    <property type="entry name" value="LPS_assembly_LptA"/>
    <property type="match status" value="1"/>
</dbReference>
<evidence type="ECO:0000256" key="4">
    <source>
        <dbReference type="SAM" id="SignalP"/>
    </source>
</evidence>
<keyword evidence="1" id="KW-0813">Transport</keyword>
<feature type="signal peptide" evidence="4">
    <location>
        <begin position="1"/>
        <end position="21"/>
    </location>
</feature>
<dbReference type="InterPro" id="IPR014340">
    <property type="entry name" value="LptA"/>
</dbReference>
<name>A0A832J4F0_9GAMM</name>
<protein>
    <submittedName>
        <fullName evidence="6">Lipopolysaccharide transport periplasmic protein LptA</fullName>
    </submittedName>
</protein>
<dbReference type="InterPro" id="IPR005653">
    <property type="entry name" value="OstA-like_N"/>
</dbReference>
<dbReference type="Proteomes" id="UP000885832">
    <property type="component" value="Unassembled WGS sequence"/>
</dbReference>
<evidence type="ECO:0000259" key="5">
    <source>
        <dbReference type="Pfam" id="PF03968"/>
    </source>
</evidence>
<dbReference type="GO" id="GO:0009279">
    <property type="term" value="C:cell outer membrane"/>
    <property type="evidence" value="ECO:0007669"/>
    <property type="project" value="TreeGrafter"/>
</dbReference>
<comment type="caution">
    <text evidence="6">The sequence shown here is derived from an EMBL/GenBank/DDBJ whole genome shotgun (WGS) entry which is preliminary data.</text>
</comment>
<dbReference type="NCBIfam" id="TIGR03002">
    <property type="entry name" value="outer_YhbN_LptA"/>
    <property type="match status" value="1"/>
</dbReference>
<organism evidence="6">
    <name type="scientific">Candidatus Tenderia electrophaga</name>
    <dbReference type="NCBI Taxonomy" id="1748243"/>
    <lineage>
        <taxon>Bacteria</taxon>
        <taxon>Pseudomonadati</taxon>
        <taxon>Pseudomonadota</taxon>
        <taxon>Gammaproteobacteria</taxon>
        <taxon>Candidatus Tenderiales</taxon>
        <taxon>Candidatus Tenderiaceae</taxon>
        <taxon>Candidatus Tenderia</taxon>
    </lineage>
</organism>
<dbReference type="InterPro" id="IPR052037">
    <property type="entry name" value="LPS_export_LptA"/>
</dbReference>
<feature type="non-terminal residue" evidence="6">
    <location>
        <position position="166"/>
    </location>
</feature>
<accession>A0A832J4F0</accession>
<evidence type="ECO:0000256" key="3">
    <source>
        <dbReference type="ARBA" id="ARBA00022764"/>
    </source>
</evidence>
<dbReference type="PANTHER" id="PTHR36504">
    <property type="entry name" value="LIPOPOLYSACCHARIDE EXPORT SYSTEM PROTEIN LPTA"/>
    <property type="match status" value="1"/>
</dbReference>
<feature type="domain" description="Organic solvent tolerance-like N-terminal" evidence="5">
    <location>
        <begin position="30"/>
        <end position="140"/>
    </location>
</feature>
<dbReference type="GO" id="GO:0030288">
    <property type="term" value="C:outer membrane-bounded periplasmic space"/>
    <property type="evidence" value="ECO:0007669"/>
    <property type="project" value="TreeGrafter"/>
</dbReference>
<dbReference type="GO" id="GO:0017089">
    <property type="term" value="F:glycolipid transfer activity"/>
    <property type="evidence" value="ECO:0007669"/>
    <property type="project" value="TreeGrafter"/>
</dbReference>
<keyword evidence="3" id="KW-0574">Periplasm</keyword>
<feature type="chain" id="PRO_5032953585" evidence="4">
    <location>
        <begin position="22"/>
        <end position="166"/>
    </location>
</feature>
<evidence type="ECO:0000313" key="6">
    <source>
        <dbReference type="EMBL" id="HHJ80398.1"/>
    </source>
</evidence>
<dbReference type="EMBL" id="DRNF01000130">
    <property type="protein sequence ID" value="HHJ80398.1"/>
    <property type="molecule type" value="Genomic_DNA"/>
</dbReference>
<gene>
    <name evidence="6" type="primary">lptA</name>
    <name evidence="6" type="ORF">ENJ65_02060</name>
</gene>
<dbReference type="Gene3D" id="2.60.450.10">
    <property type="entry name" value="Lipopolysaccharide (LPS) transport protein A like domain"/>
    <property type="match status" value="1"/>
</dbReference>
<keyword evidence="2 4" id="KW-0732">Signal</keyword>
<evidence type="ECO:0000256" key="1">
    <source>
        <dbReference type="ARBA" id="ARBA00022448"/>
    </source>
</evidence>
<dbReference type="Pfam" id="PF03968">
    <property type="entry name" value="LptD_N"/>
    <property type="match status" value="1"/>
</dbReference>
<sequence>MCWSRVGLALGLALMLTTAVAVEPEPQPIYIESDSLKIDETKGVSVYQGRVIFRQGPDSLQADKLVIYAEQRQQIKKIVATGKPARFDHQAELAEERSWGEAEKVVYEAQSSRVVLSGEARFQQGDNQFSGNLIEYDAEKKLVKAGKSGGGEGRVQIVIHPRKKTD</sequence>
<dbReference type="AlphaFoldDB" id="A0A832J4F0"/>
<proteinExistence type="inferred from homology"/>
<dbReference type="GO" id="GO:0001530">
    <property type="term" value="F:lipopolysaccharide binding"/>
    <property type="evidence" value="ECO:0007669"/>
    <property type="project" value="InterPro"/>
</dbReference>
<evidence type="ECO:0000256" key="2">
    <source>
        <dbReference type="ARBA" id="ARBA00022729"/>
    </source>
</evidence>
<dbReference type="GO" id="GO:0015920">
    <property type="term" value="P:lipopolysaccharide transport"/>
    <property type="evidence" value="ECO:0007669"/>
    <property type="project" value="InterPro"/>
</dbReference>
<dbReference type="PANTHER" id="PTHR36504:SF1">
    <property type="entry name" value="LIPOPOLYSACCHARIDE EXPORT SYSTEM PROTEIN LPTA"/>
    <property type="match status" value="1"/>
</dbReference>